<dbReference type="Pfam" id="PF00128">
    <property type="entry name" value="Alpha-amylase"/>
    <property type="match status" value="1"/>
</dbReference>
<dbReference type="SUPFAM" id="SSF51011">
    <property type="entry name" value="Glycosyl hydrolase domain"/>
    <property type="match status" value="1"/>
</dbReference>
<dbReference type="Proteomes" id="UP000018439">
    <property type="component" value="Chromosome"/>
</dbReference>
<dbReference type="Gene3D" id="3.20.20.80">
    <property type="entry name" value="Glycosidases"/>
    <property type="match status" value="2"/>
</dbReference>
<dbReference type="STRING" id="679937.Bcop_1396"/>
<dbReference type="SMART" id="SM00642">
    <property type="entry name" value="Aamy"/>
    <property type="match status" value="1"/>
</dbReference>
<evidence type="ECO:0000259" key="1">
    <source>
        <dbReference type="SMART" id="SM00642"/>
    </source>
</evidence>
<feature type="domain" description="Glycosyl hydrolase family 13 catalytic" evidence="1">
    <location>
        <begin position="10"/>
        <end position="453"/>
    </location>
</feature>
<dbReference type="PANTHER" id="PTHR10357">
    <property type="entry name" value="ALPHA-AMYLASE FAMILY MEMBER"/>
    <property type="match status" value="1"/>
</dbReference>
<reference evidence="2 3" key="1">
    <citation type="journal article" date="2011" name="Stand. Genomic Sci.">
        <title>Non-contiguous finished genome sequence of Bacteroides coprosuis type strain (PC139).</title>
        <authorList>
            <person name="Land M."/>
            <person name="Held B."/>
            <person name="Gronow S."/>
            <person name="Abt B."/>
            <person name="Lucas S."/>
            <person name="Del Rio T.G."/>
            <person name="Nolan M."/>
            <person name="Tice H."/>
            <person name="Cheng J.F."/>
            <person name="Pitluck S."/>
            <person name="Liolios K."/>
            <person name="Pagani I."/>
            <person name="Ivanova N."/>
            <person name="Mavromatis K."/>
            <person name="Mikhailova N."/>
            <person name="Pati A."/>
            <person name="Tapia R."/>
            <person name="Han C."/>
            <person name="Goodwin L."/>
            <person name="Chen A."/>
            <person name="Palaniappan K."/>
            <person name="Hauser L."/>
            <person name="Brambilla E.M."/>
            <person name="Rohde M."/>
            <person name="Goker M."/>
            <person name="Detter J.C."/>
            <person name="Woyke T."/>
            <person name="Bristow J."/>
            <person name="Eisen J.A."/>
            <person name="Markowitz V."/>
            <person name="Hugenholtz P."/>
            <person name="Kyrpides N.C."/>
            <person name="Klenk H.P."/>
            <person name="Lapidus A."/>
        </authorList>
    </citation>
    <scope>NUCLEOTIDE SEQUENCE</scope>
    <source>
        <strain evidence="2 3">DSM 18011</strain>
    </source>
</reference>
<evidence type="ECO:0000313" key="2">
    <source>
        <dbReference type="EMBL" id="EGJ71591.1"/>
    </source>
</evidence>
<name>F3ZPD4_9BACE</name>
<evidence type="ECO:0000313" key="3">
    <source>
        <dbReference type="Proteomes" id="UP000018439"/>
    </source>
</evidence>
<dbReference type="CDD" id="cd11349">
    <property type="entry name" value="AmyAc_3"/>
    <property type="match status" value="1"/>
</dbReference>
<dbReference type="AlphaFoldDB" id="F3ZPD4"/>
<protein>
    <submittedName>
        <fullName evidence="2">Alpha amylase catalytic region</fullName>
    </submittedName>
</protein>
<accession>F3ZPD4</accession>
<dbReference type="InterPro" id="IPR017853">
    <property type="entry name" value="GH"/>
</dbReference>
<organism evidence="2 3">
    <name type="scientific">Bacteroides coprosuis DSM 18011</name>
    <dbReference type="NCBI Taxonomy" id="679937"/>
    <lineage>
        <taxon>Bacteria</taxon>
        <taxon>Pseudomonadati</taxon>
        <taxon>Bacteroidota</taxon>
        <taxon>Bacteroidia</taxon>
        <taxon>Bacteroidales</taxon>
        <taxon>Bacteroidaceae</taxon>
        <taxon>Bacteroides</taxon>
    </lineage>
</organism>
<dbReference type="PANTHER" id="PTHR10357:SF205">
    <property type="entry name" value="O-GLYCOSYL HYDROLASE FAMILY 13"/>
    <property type="match status" value="1"/>
</dbReference>
<keyword evidence="3" id="KW-1185">Reference proteome</keyword>
<dbReference type="InterPro" id="IPR006047">
    <property type="entry name" value="GH13_cat_dom"/>
</dbReference>
<dbReference type="GO" id="GO:0004556">
    <property type="term" value="F:alpha-amylase activity"/>
    <property type="evidence" value="ECO:0007669"/>
    <property type="project" value="TreeGrafter"/>
</dbReference>
<dbReference type="eggNOG" id="COG0366">
    <property type="taxonomic scope" value="Bacteria"/>
</dbReference>
<dbReference type="SUPFAM" id="SSF51445">
    <property type="entry name" value="(Trans)glycosidases"/>
    <property type="match status" value="1"/>
</dbReference>
<dbReference type="GO" id="GO:0009313">
    <property type="term" value="P:oligosaccharide catabolic process"/>
    <property type="evidence" value="ECO:0007669"/>
    <property type="project" value="TreeGrafter"/>
</dbReference>
<proteinExistence type="predicted"/>
<dbReference type="EMBL" id="CM001167">
    <property type="protein sequence ID" value="EGJ71591.1"/>
    <property type="molecule type" value="Genomic_DNA"/>
</dbReference>
<sequence length="565" mass="65642">MQKEKIIIYQVLPRLFGNQVKNPTPNGDLQENGCGKLNDFTDKALQQIQALGANYIWYTGVIEHATQTDFSEFGILPDHPAIVKGKAGSPYAIKDYYDIAPALATQVNERMAEFEDLIKRSHKNGLKVIIDFVPNHVARQYHSDQQTPGTIGLGDRDDPSRSFSPYNNFYYIPQAEFNPHFDLNAQGFDRYHEYPAKATGNDQFTASPSRIDWYETIKLNYGVDYQNAMAKHFDPIPDTWFKMKDILLFWAQKGIDAFRCDMVEMVPVDFWEWAIPIVKENHPHILFIAEAYNPNQYKRYLYRGQFDYLYDKVGLYDTLKSIIQGHAPASQITSNWQSLDDLQTRMLNFLENHDEQRIASSFFAADPNKAIPAMTISACLNTCPMMIYFGQEFGESGMNQEGFSGLDGRTSIFDYWSVDTIRRWYNKGKCNFTKLSDKEINLYEFYKKILNIAKTEQAITQGLFFDLMYVNTRSNNFNPDKQYAFLRKHENEILFIIVNFDSETRNIETNIPSHAFEYFKLSPKNRIDSIELLTQKKEVITFTPERPIRTQLKPYSSKILKLIYK</sequence>
<gene>
    <name evidence="2" type="ORF">Bcop_1396</name>
</gene>
<dbReference type="HOGENOM" id="CLU_023351_0_0_10"/>